<dbReference type="InterPro" id="IPR050422">
    <property type="entry name" value="X-Pro_aminopeptidase_P"/>
</dbReference>
<evidence type="ECO:0000259" key="7">
    <source>
        <dbReference type="Pfam" id="PF16188"/>
    </source>
</evidence>
<dbReference type="Pfam" id="PF01321">
    <property type="entry name" value="Creatinase_N"/>
    <property type="match status" value="1"/>
</dbReference>
<dbReference type="Pfam" id="PF00557">
    <property type="entry name" value="Peptidase_M24"/>
    <property type="match status" value="1"/>
</dbReference>
<dbReference type="InterPro" id="IPR033740">
    <property type="entry name" value="Pept_M24B"/>
</dbReference>
<dbReference type="InterPro" id="IPR036005">
    <property type="entry name" value="Creatinase/aminopeptidase-like"/>
</dbReference>
<evidence type="ECO:0000256" key="4">
    <source>
        <dbReference type="ARBA" id="ARBA00023211"/>
    </source>
</evidence>
<geneLocation type="plasmid" evidence="9">
    <name>pp88_a</name>
</geneLocation>
<feature type="domain" description="Creatinase N-terminal" evidence="6">
    <location>
        <begin position="13"/>
        <end position="135"/>
    </location>
</feature>
<dbReference type="SUPFAM" id="SSF53092">
    <property type="entry name" value="Creatinase/prolidase N-terminal domain"/>
    <property type="match status" value="1"/>
</dbReference>
<dbReference type="PANTHER" id="PTHR43763:SF6">
    <property type="entry name" value="XAA-PRO AMINOPEPTIDASE 1"/>
    <property type="match status" value="1"/>
</dbReference>
<feature type="domain" description="Peptidase M24" evidence="5">
    <location>
        <begin position="345"/>
        <end position="534"/>
    </location>
</feature>
<proteinExistence type="inferred from homology"/>
<dbReference type="GO" id="GO:0046872">
    <property type="term" value="F:metal ion binding"/>
    <property type="evidence" value="ECO:0007669"/>
    <property type="project" value="UniProtKB-KW"/>
</dbReference>
<keyword evidence="2" id="KW-0479">Metal-binding</keyword>
<reference evidence="8 9" key="2">
    <citation type="journal article" date="2017" name="Genome Biol. Evol.">
        <title>Trajectories and Drivers of Genome Evolution in Surface-Associated Marine Phaeobacter.</title>
        <authorList>
            <person name="Freese H.M."/>
            <person name="Sikorski J."/>
            <person name="Bunk B."/>
            <person name="Scheuner C."/>
            <person name="Meier-Kolthoff J.P."/>
            <person name="Sproer C."/>
            <person name="Gram L."/>
            <person name="Overmann J."/>
        </authorList>
    </citation>
    <scope>NUCLEOTIDE SEQUENCE [LARGE SCALE GENOMIC DNA]</scope>
    <source>
        <strain evidence="8 9">P88</strain>
        <plasmid evidence="9">pp88_a</plasmid>
    </source>
</reference>
<accession>A0A2I7KET5</accession>
<dbReference type="CDD" id="cd01085">
    <property type="entry name" value="APP"/>
    <property type="match status" value="1"/>
</dbReference>
<dbReference type="EMBL" id="CP010726">
    <property type="protein sequence ID" value="AUR01098.1"/>
    <property type="molecule type" value="Genomic_DNA"/>
</dbReference>
<evidence type="ECO:0000259" key="5">
    <source>
        <dbReference type="Pfam" id="PF00557"/>
    </source>
</evidence>
<gene>
    <name evidence="8" type="ORF">PhaeoP88_03785</name>
</gene>
<dbReference type="FunFam" id="3.90.230.10:FF:000007">
    <property type="entry name" value="Xaa-Pro aminopeptidase P"/>
    <property type="match status" value="1"/>
</dbReference>
<dbReference type="GO" id="GO:0070006">
    <property type="term" value="F:metalloaminopeptidase activity"/>
    <property type="evidence" value="ECO:0007669"/>
    <property type="project" value="InterPro"/>
</dbReference>
<keyword evidence="4" id="KW-0464">Manganese</keyword>
<dbReference type="InterPro" id="IPR000994">
    <property type="entry name" value="Pept_M24"/>
</dbReference>
<dbReference type="InterPro" id="IPR000587">
    <property type="entry name" value="Creatinase_N"/>
</dbReference>
<name>A0A2I7KET5_9RHOB</name>
<dbReference type="InterPro" id="IPR032416">
    <property type="entry name" value="Peptidase_M24_C"/>
</dbReference>
<keyword evidence="3" id="KW-0378">Hydrolase</keyword>
<evidence type="ECO:0000259" key="6">
    <source>
        <dbReference type="Pfam" id="PF01321"/>
    </source>
</evidence>
<reference evidence="8 9" key="1">
    <citation type="journal article" date="2017" name="Front. Microbiol.">
        <title>Phaeobacter piscinae sp. nov., a species of the Roseobacter group and potential aquaculture probiont.</title>
        <authorList>
            <person name="Sonnenschein E.C."/>
            <person name="Phippen C.B.W."/>
            <person name="Nielsen K.F."/>
            <person name="Mateiu R.V."/>
            <person name="Melchiorsen J."/>
            <person name="Gram L."/>
            <person name="Overmann J."/>
            <person name="Freese H.M."/>
        </authorList>
    </citation>
    <scope>NUCLEOTIDE SEQUENCE [LARGE SCALE GENOMIC DNA]</scope>
    <source>
        <strain evidence="8 9">P88</strain>
        <plasmid evidence="9">pp88_a</plasmid>
    </source>
</reference>
<comment type="similarity">
    <text evidence="1">Belongs to the peptidase M24B family.</text>
</comment>
<keyword evidence="8" id="KW-0614">Plasmid</keyword>
<dbReference type="RefSeq" id="WP_102884404.1">
    <property type="nucleotide sequence ID" value="NZ_CP010726.1"/>
</dbReference>
<evidence type="ECO:0000256" key="3">
    <source>
        <dbReference type="ARBA" id="ARBA00022801"/>
    </source>
</evidence>
<organism evidence="8 9">
    <name type="scientific">Phaeobacter inhibens</name>
    <dbReference type="NCBI Taxonomy" id="221822"/>
    <lineage>
        <taxon>Bacteria</taxon>
        <taxon>Pseudomonadati</taxon>
        <taxon>Pseudomonadota</taxon>
        <taxon>Alphaproteobacteria</taxon>
        <taxon>Rhodobacterales</taxon>
        <taxon>Roseobacteraceae</taxon>
        <taxon>Phaeobacter</taxon>
    </lineage>
</organism>
<evidence type="ECO:0000256" key="2">
    <source>
        <dbReference type="ARBA" id="ARBA00022723"/>
    </source>
</evidence>
<dbReference type="PANTHER" id="PTHR43763">
    <property type="entry name" value="XAA-PRO AMINOPEPTIDASE 1"/>
    <property type="match status" value="1"/>
</dbReference>
<dbReference type="Gene3D" id="3.90.230.10">
    <property type="entry name" value="Creatinase/methionine aminopeptidase superfamily"/>
    <property type="match status" value="1"/>
</dbReference>
<dbReference type="InterPro" id="IPR029149">
    <property type="entry name" value="Creatin/AminoP/Spt16_N"/>
</dbReference>
<feature type="domain" description="Peptidase M24 C-terminal" evidence="7">
    <location>
        <begin position="540"/>
        <end position="600"/>
    </location>
</feature>
<dbReference type="Pfam" id="PF16189">
    <property type="entry name" value="Creatinase_N_2"/>
    <property type="match status" value="1"/>
</dbReference>
<protein>
    <submittedName>
        <fullName evidence="8">Metallopeptidase, family M24</fullName>
    </submittedName>
</protein>
<evidence type="ECO:0000313" key="9">
    <source>
        <dbReference type="Proteomes" id="UP000236447"/>
    </source>
</evidence>
<dbReference type="Proteomes" id="UP000236447">
    <property type="component" value="Plasmid pP88_a"/>
</dbReference>
<dbReference type="GO" id="GO:0005737">
    <property type="term" value="C:cytoplasm"/>
    <property type="evidence" value="ECO:0007669"/>
    <property type="project" value="UniProtKB-ARBA"/>
</dbReference>
<evidence type="ECO:0000313" key="8">
    <source>
        <dbReference type="EMBL" id="AUR01098.1"/>
    </source>
</evidence>
<dbReference type="AlphaFoldDB" id="A0A2I7KET5"/>
<dbReference type="Pfam" id="PF16188">
    <property type="entry name" value="Peptidase_M24_C"/>
    <property type="match status" value="1"/>
</dbReference>
<dbReference type="Gene3D" id="3.40.350.10">
    <property type="entry name" value="Creatinase/prolidase N-terminal domain"/>
    <property type="match status" value="2"/>
</dbReference>
<evidence type="ECO:0000256" key="1">
    <source>
        <dbReference type="ARBA" id="ARBA00008766"/>
    </source>
</evidence>
<dbReference type="SUPFAM" id="SSF55920">
    <property type="entry name" value="Creatinase/aminopeptidase"/>
    <property type="match status" value="1"/>
</dbReference>
<sequence length="600" mass="66030">MPDTLSNPPAAARIADLRLELAARNLDAFILPRFDAHQGEYVAPHDERLAYVTGFTGSAGMAIVTTETVAVFVDGRYSVQVANECAGPWFSRLHIFDQPPEHWLSSVAREGWQVGCDPMHLPPGWYDRFSAACAQAGAVMQPQQDNPVDAIWQDQPSPPSGQVTVFPVQLSGRSCAEKCADMVAHLNEKGAECLVETQPDNIAWLLNLRGDDVAFNPMPQSFLIADRTGEVSWFVNPTKLNEAVQDHLPAAVTVYPMSEFLTTLRRRCVAGVAVLFDPDFSPVAVRQTIAEAGATPVPMASALTRAKAIKNPVELTGLQNCHVQDGVAWAEFSCWLAETVPARAALGHPVTEREAEEKILSFRQDRPGFLSESFQTISAAGGNAAMCHYAATNGRNAPILPEHPYLLDSGGQYETGTTDATRSFAFDLRPEGYDRAYTAVFKAFHALATLRFPRGTQGHHIDAICRRPLWDLGLDYDHGTGHGIGHRLSVHEHPQRIGKPYNPVDLTAGMVVSIEPGYYEADRFGIRIENIFEIIEEADGFLAFRNMTWAPIQTDMLIPADLSAAERLWLNSYHQQVLQRLAPLLSESAHRWLSSVTAEI</sequence>